<keyword evidence="6 11" id="KW-0720">Serine protease</keyword>
<keyword evidence="7 10" id="KW-1015">Disulfide bond</keyword>
<dbReference type="OrthoDB" id="10016557at2759"/>
<evidence type="ECO:0000256" key="11">
    <source>
        <dbReference type="RuleBase" id="RU363034"/>
    </source>
</evidence>
<dbReference type="SMART" id="SM00192">
    <property type="entry name" value="LDLa"/>
    <property type="match status" value="9"/>
</dbReference>
<feature type="disulfide bond" evidence="10">
    <location>
        <begin position="1407"/>
        <end position="1422"/>
    </location>
</feature>
<evidence type="ECO:0000256" key="1">
    <source>
        <dbReference type="ARBA" id="ARBA00022659"/>
    </source>
</evidence>
<feature type="disulfide bond" evidence="10">
    <location>
        <begin position="626"/>
        <end position="641"/>
    </location>
</feature>
<organism evidence="15 16">
    <name type="scientific">Neodiprion lecontei</name>
    <name type="common">Redheaded pine sawfly</name>
    <dbReference type="NCBI Taxonomy" id="441921"/>
    <lineage>
        <taxon>Eukaryota</taxon>
        <taxon>Metazoa</taxon>
        <taxon>Ecdysozoa</taxon>
        <taxon>Arthropoda</taxon>
        <taxon>Hexapoda</taxon>
        <taxon>Insecta</taxon>
        <taxon>Pterygota</taxon>
        <taxon>Neoptera</taxon>
        <taxon>Endopterygota</taxon>
        <taxon>Hymenoptera</taxon>
        <taxon>Tenthredinoidea</taxon>
        <taxon>Diprionidae</taxon>
        <taxon>Diprioninae</taxon>
        <taxon>Neodiprion</taxon>
    </lineage>
</organism>
<dbReference type="InterPro" id="IPR015420">
    <property type="entry name" value="Peptidase_S1A_nudel"/>
</dbReference>
<dbReference type="InterPro" id="IPR001254">
    <property type="entry name" value="Trypsin_dom"/>
</dbReference>
<keyword evidence="2 11" id="KW-0645">Protease</keyword>
<evidence type="ECO:0000256" key="3">
    <source>
        <dbReference type="ARBA" id="ARBA00022729"/>
    </source>
</evidence>
<dbReference type="RefSeq" id="XP_046595177.1">
    <property type="nucleotide sequence ID" value="XM_046739221.1"/>
</dbReference>
<feature type="disulfide bond" evidence="10">
    <location>
        <begin position="1167"/>
        <end position="1182"/>
    </location>
</feature>
<feature type="compositionally biased region" description="Low complexity" evidence="12">
    <location>
        <begin position="239"/>
        <end position="274"/>
    </location>
</feature>
<keyword evidence="13" id="KW-0812">Transmembrane</keyword>
<protein>
    <recommendedName>
        <fullName evidence="9">limulus clotting factor C</fullName>
        <ecNumber evidence="9">3.4.21.84</ecNumber>
    </recommendedName>
</protein>
<dbReference type="FunCoup" id="A0A6J0BY89">
    <property type="interactions" value="25"/>
</dbReference>
<evidence type="ECO:0000256" key="13">
    <source>
        <dbReference type="SAM" id="Phobius"/>
    </source>
</evidence>
<dbReference type="CDD" id="cd00190">
    <property type="entry name" value="Tryp_SPc"/>
    <property type="match status" value="1"/>
</dbReference>
<dbReference type="RefSeq" id="XP_015519936.1">
    <property type="nucleotide sequence ID" value="XM_015664450.1"/>
</dbReference>
<feature type="region of interest" description="Disordered" evidence="12">
    <location>
        <begin position="239"/>
        <end position="278"/>
    </location>
</feature>
<dbReference type="PROSITE" id="PS00135">
    <property type="entry name" value="TRYPSIN_SER"/>
    <property type="match status" value="1"/>
</dbReference>
<dbReference type="CDD" id="cd00112">
    <property type="entry name" value="LDLa"/>
    <property type="match status" value="9"/>
</dbReference>
<feature type="disulfide bond" evidence="10">
    <location>
        <begin position="697"/>
        <end position="712"/>
    </location>
</feature>
<evidence type="ECO:0000256" key="6">
    <source>
        <dbReference type="ARBA" id="ARBA00022825"/>
    </source>
</evidence>
<dbReference type="Gene3D" id="2.40.10.10">
    <property type="entry name" value="Trypsin-like serine proteases"/>
    <property type="match status" value="3"/>
</dbReference>
<dbReference type="PRINTS" id="PR00261">
    <property type="entry name" value="LDLRECEPTOR"/>
</dbReference>
<keyword evidence="1" id="KW-0768">Sushi</keyword>
<dbReference type="EC" id="3.4.21.84" evidence="9"/>
<keyword evidence="13" id="KW-0472">Membrane</keyword>
<dbReference type="InterPro" id="IPR002172">
    <property type="entry name" value="LDrepeatLR_classA_rpt"/>
</dbReference>
<feature type="transmembrane region" description="Helical" evidence="13">
    <location>
        <begin position="64"/>
        <end position="85"/>
    </location>
</feature>
<dbReference type="InterPro" id="IPR036055">
    <property type="entry name" value="LDL_receptor-like_sf"/>
</dbReference>
<evidence type="ECO:0000313" key="16">
    <source>
        <dbReference type="RefSeq" id="XP_015519936.1"/>
    </source>
</evidence>
<dbReference type="InParanoid" id="A0A6J0BY89"/>
<dbReference type="InterPro" id="IPR043504">
    <property type="entry name" value="Peptidase_S1_PA_chymotrypsin"/>
</dbReference>
<dbReference type="PROSITE" id="PS00134">
    <property type="entry name" value="TRYPSIN_HIS"/>
    <property type="match status" value="1"/>
</dbReference>
<feature type="region of interest" description="Disordered" evidence="12">
    <location>
        <begin position="838"/>
        <end position="888"/>
    </location>
</feature>
<keyword evidence="5" id="KW-0353">Hemolymph clotting</keyword>
<dbReference type="Pfam" id="PF00057">
    <property type="entry name" value="Ldl_recept_a"/>
    <property type="match status" value="5"/>
</dbReference>
<dbReference type="PANTHER" id="PTHR24252:SF18">
    <property type="entry name" value="OVOCHYMASE 1"/>
    <property type="match status" value="1"/>
</dbReference>
<dbReference type="Proteomes" id="UP000829291">
    <property type="component" value="Chromosome 4"/>
</dbReference>
<dbReference type="InterPro" id="IPR033116">
    <property type="entry name" value="TRYPSIN_SER"/>
</dbReference>
<accession>A0A6J0BY89</accession>
<dbReference type="GO" id="GO:0004252">
    <property type="term" value="F:serine-type endopeptidase activity"/>
    <property type="evidence" value="ECO:0007669"/>
    <property type="project" value="InterPro"/>
</dbReference>
<evidence type="ECO:0000256" key="4">
    <source>
        <dbReference type="ARBA" id="ARBA00022801"/>
    </source>
</evidence>
<dbReference type="InterPro" id="IPR023415">
    <property type="entry name" value="LDLR_class-A_CS"/>
</dbReference>
<comment type="catalytic activity">
    <reaction evidence="8">
        <text>Selective cleavage of 103-Arg-|-Ser-104 and 124-Ile-|-Ile-125 bonds in Limulus clotting factor B to form activated factor B. Cleavage of -Pro-Arg-|-Xaa- bonds in synthetic substrates.</text>
        <dbReference type="EC" id="3.4.21.84"/>
    </reaction>
</comment>
<dbReference type="PROSITE" id="PS01209">
    <property type="entry name" value="LDLRA_1"/>
    <property type="match status" value="3"/>
</dbReference>
<dbReference type="SUPFAM" id="SSF50494">
    <property type="entry name" value="Trypsin-like serine proteases"/>
    <property type="match status" value="2"/>
</dbReference>
<evidence type="ECO:0000256" key="5">
    <source>
        <dbReference type="ARBA" id="ARBA00022820"/>
    </source>
</evidence>
<dbReference type="Gene3D" id="2.40.128.620">
    <property type="match status" value="1"/>
</dbReference>
<dbReference type="SUPFAM" id="SSF57424">
    <property type="entry name" value="LDL receptor-like module"/>
    <property type="match status" value="7"/>
</dbReference>
<feature type="compositionally biased region" description="Basic and acidic residues" evidence="12">
    <location>
        <begin position="845"/>
        <end position="859"/>
    </location>
</feature>
<dbReference type="FunFam" id="2.40.10.10:FF:000120">
    <property type="entry name" value="Putative serine protease"/>
    <property type="match status" value="1"/>
</dbReference>
<evidence type="ECO:0000313" key="17">
    <source>
        <dbReference type="RefSeq" id="XP_046595177.1"/>
    </source>
</evidence>
<dbReference type="PROSITE" id="PS50240">
    <property type="entry name" value="TRYPSIN_DOM"/>
    <property type="match status" value="2"/>
</dbReference>
<feature type="domain" description="Peptidase S1" evidence="14">
    <location>
        <begin position="1546"/>
        <end position="1954"/>
    </location>
</feature>
<keyword evidence="15" id="KW-1185">Reference proteome</keyword>
<feature type="disulfide bond" evidence="10">
    <location>
        <begin position="1776"/>
        <end position="1794"/>
    </location>
</feature>
<comment type="caution">
    <text evidence="10">Lacks conserved residue(s) required for the propagation of feature annotation.</text>
</comment>
<feature type="disulfide bond" evidence="10">
    <location>
        <begin position="1831"/>
        <end position="1849"/>
    </location>
</feature>
<dbReference type="InterPro" id="IPR018114">
    <property type="entry name" value="TRYPSIN_HIS"/>
</dbReference>
<keyword evidence="3" id="KW-0732">Signal</keyword>
<dbReference type="InterPro" id="IPR009003">
    <property type="entry name" value="Peptidase_S1_PA"/>
</dbReference>
<dbReference type="Pfam" id="PF09342">
    <property type="entry name" value="DUF1986"/>
    <property type="match status" value="1"/>
</dbReference>
<evidence type="ECO:0000256" key="9">
    <source>
        <dbReference type="ARBA" id="ARBA00066707"/>
    </source>
</evidence>
<dbReference type="SMART" id="SM00020">
    <property type="entry name" value="Tryp_SPc"/>
    <property type="match status" value="1"/>
</dbReference>
<feature type="domain" description="Peptidase S1" evidence="14">
    <location>
        <begin position="899"/>
        <end position="1135"/>
    </location>
</feature>
<evidence type="ECO:0000256" key="2">
    <source>
        <dbReference type="ARBA" id="ARBA00022670"/>
    </source>
</evidence>
<dbReference type="Pfam" id="PF00089">
    <property type="entry name" value="Trypsin"/>
    <property type="match status" value="1"/>
</dbReference>
<feature type="disulfide bond" evidence="10">
    <location>
        <begin position="1148"/>
        <end position="1160"/>
    </location>
</feature>
<feature type="compositionally biased region" description="Polar residues" evidence="12">
    <location>
        <begin position="874"/>
        <end position="887"/>
    </location>
</feature>
<feature type="disulfide bond" evidence="10">
    <location>
        <begin position="1824"/>
        <end position="1836"/>
    </location>
</feature>
<dbReference type="CTD" id="38738"/>
<reference evidence="16" key="1">
    <citation type="submission" date="2025-04" db="UniProtKB">
        <authorList>
            <consortium name="RefSeq"/>
        </authorList>
    </citation>
    <scope>IDENTIFICATION</scope>
    <source>
        <tissue evidence="17">Thorax and Abdomen</tissue>
        <tissue evidence="16">Whole body</tissue>
    </source>
</reference>
<dbReference type="GeneID" id="107224411"/>
<evidence type="ECO:0000256" key="12">
    <source>
        <dbReference type="SAM" id="MobiDB-lite"/>
    </source>
</evidence>
<gene>
    <name evidence="16 17" type="primary">LOC107224411</name>
</gene>
<proteinExistence type="predicted"/>
<dbReference type="GO" id="GO:0042381">
    <property type="term" value="P:hemolymph coagulation"/>
    <property type="evidence" value="ECO:0007669"/>
    <property type="project" value="UniProtKB-KW"/>
</dbReference>
<evidence type="ECO:0000256" key="10">
    <source>
        <dbReference type="PROSITE-ProRule" id="PRU00124"/>
    </source>
</evidence>
<keyword evidence="13" id="KW-1133">Transmembrane helix</keyword>
<name>A0A6J0BY89_NEOLC</name>
<feature type="disulfide bond" evidence="10">
    <location>
        <begin position="1369"/>
        <end position="1384"/>
    </location>
</feature>
<sequence length="2041" mass="228085">MIKKHAGYMVPSEELAEIPIGNCEPTCLGSGLNKNGKGTGQYPRKLTDAEDNLKIPIRNQLSTIFRTLLIVMLLAFIGFLIHVTVTPYKSYTEVELTKVIELETPENEMTTVDDSENNIFVQISPFSVEDEISDDMVSTLYKEAYGNIPDHQSSRLKRQVEAETIESCRERHEKCKLLLGELKKVTKDVSHQMHEIRKLISQINSIHKQEVLTMDSTNITALDFVTCLKCEKLESQTTNVNSIPENSQNNNEPSSFPLITNSTSPPSNKPSTIPGYKNAAEYSNHSRLNDKIQQAKVVQDSNTVPENVQVHSAENDFFFTHSQSNRTSGSKFQWPDKLTIDPQVVNPGRSGLIVPERISTTTEDNSAVLPTSTAKNDNNPSLTTSNFDRRMTLHELKSNYEPNANVIPTAETTKTSQQVTYTPNVSWMPYPLCVYGPPNPPIQSVRQTSSGAITFPVSSASQVDQIHYGQNVAITPAVTAYGKTSSFHFNSVQPVIQPLQNPGFQYVPVQYQPTSVPVLPQQYGPTGSGVQYYPVASGAQQTTATGPARPFYCTYVPTPSFQFPTVPGVSEFQRSVPETAVPEIDLVSQAQFEDERPRSRDHIAGCPPNTQACSDLSKCIPKSGWCDGSVDCIDASDETRCSCRDRVDRERLCDGYFDCPLGEDELGCFGCDIHSFSCDDAERRQRWGNCLPLVQRCDGFPQCSNGKDELHCNIITHFIEERNMFAVGYTTGYLHRNWKGIWYPACTPSTIWANDACRAEIGDDNYRDFPYVEQIKLRQNYAGPYVVQLSSNEIQIAHNCSNKAVFVRCPEIPCGTKVSSQTVNPFFSFLHSVQFPKSNPSNQDFRSKLEGQDLDDSKQQELVNGSRIDPLENHSASSPDRNATSVASDDDIIVSESRVVGGHPSEPQAWPSLAAVNRDGSFHCGGVILDEIWVLTAAHCIDGFEGHYYDIQAGMLRRFSFSPMEQSRKVSHVVMYPTYDRTVMKNDLALLRLEAPLHFNRWVRPACLPEITTAGAHWRTGPTPDATCVTAGWGSLVEHGPDPDHLREVELPILRNCKYPADQNEAEICAGLPSGGRDTCQGDSGGPLMCRNPNSPSQWYVAGIVSHGEGCARPNEPGAYTKVSRFVEWINRTRFQREIPKYKPLARCPGYYCHSGSRKCYSAKRRCDKIVDCMDAEDEFNCHMFPDFSIHRNTDSSDFDFVAATREDLSTQTEINQEETVDAEMTTAALTTEPSTTPQSVIISTTTIEPSTIQPIKQIVTEDDIPEQKVIDQDIIKQNVTQKNITEKNEEYITTTQLTDEIMTTVPAEVITTTISPPTNRHHFSCRIVIQTINLIKRCDRIVDCQDGTDEDDCTCRDYLSRIYPTSICDGHIDCFDGTDEENCDLCSPKEFHCKRSGECVPMDKKCDRIADCAFNEDELNCFALSNGKYVITDIDGLPHHKREGILTLYQDREWVPFCIDTITEKPAALAKQMCSYFGFGACESFNETRMRNAPLEVKASTAMNLVPYEYSTPHILSMEEPQCTVLYLRCLPTIHSISMTYRLKGIDGQEEDTYLWPWHAAVFADGRYQCSAVLLEPSWLLTSRYCAMDLDLQQNYTTALMGVSRSYLQVDGPHQQRSIVDEIRSVKNSDAILMHLKQPVNMTRHVQPMYLQKRTHPAAESDTCVTVGVDKDEGTRSIFLRAVLNNCPANRRCYENANPIKCKNVTSMAWSGTVVCHGCSGWYPAAVYHVKEGPCSFETKQSLSSIDYINTNLITGMQEIPQLNMSEPNCDGFRCLLGECIGWPKVCDGVPNCRDGADEDPKYCQEMRDHCANGVDDTIGCHCTQTELRCGNGQCVPKSMFCDGKSDCADGTDEPETGCSCAAYLKLTAPKLICDGRRHCFDKSDENPELCYCKDASFKCDGRGEECVSQDFVCDGDQDCSSGEDEKECQALRAVPSYSPGYGEVVQRSYGIWHSQCFPAGSVAENEGIDLCTELGYEFAKNVIESDASDSRNLPLVPVLDKFYMVRLNMKAWIIMRDDKALVSLHPPEQTCYRHYVTCA</sequence>
<evidence type="ECO:0000256" key="7">
    <source>
        <dbReference type="ARBA" id="ARBA00023157"/>
    </source>
</evidence>
<dbReference type="GO" id="GO:0006508">
    <property type="term" value="P:proteolysis"/>
    <property type="evidence" value="ECO:0007669"/>
    <property type="project" value="UniProtKB-KW"/>
</dbReference>
<evidence type="ECO:0000313" key="15">
    <source>
        <dbReference type="Proteomes" id="UP000829291"/>
    </source>
</evidence>
<dbReference type="PROSITE" id="PS50068">
    <property type="entry name" value="LDLRA_2"/>
    <property type="match status" value="8"/>
</dbReference>
<feature type="disulfide bond" evidence="10">
    <location>
        <begin position="1915"/>
        <end position="1930"/>
    </location>
</feature>
<evidence type="ECO:0000256" key="8">
    <source>
        <dbReference type="ARBA" id="ARBA00052079"/>
    </source>
</evidence>
<keyword evidence="4 11" id="KW-0378">Hydrolase</keyword>
<dbReference type="PANTHER" id="PTHR24252">
    <property type="entry name" value="ACROSIN-RELATED"/>
    <property type="match status" value="1"/>
</dbReference>
<dbReference type="Gene3D" id="4.10.400.10">
    <property type="entry name" value="Low-density Lipoprotein Receptor"/>
    <property type="match status" value="6"/>
</dbReference>
<evidence type="ECO:0000259" key="14">
    <source>
        <dbReference type="PROSITE" id="PS50240"/>
    </source>
</evidence>